<dbReference type="PANTHER" id="PTHR16301">
    <property type="entry name" value="IMPACT-RELATED"/>
    <property type="match status" value="1"/>
</dbReference>
<feature type="domain" description="Impact N-terminal" evidence="2">
    <location>
        <begin position="20"/>
        <end position="124"/>
    </location>
</feature>
<evidence type="ECO:0000259" key="3">
    <source>
        <dbReference type="Pfam" id="PF09186"/>
    </source>
</evidence>
<dbReference type="NCBIfam" id="TIGR00257">
    <property type="entry name" value="IMPACT_YIGZ"/>
    <property type="match status" value="1"/>
</dbReference>
<organism evidence="4 5">
    <name type="scientific">Anaerosporomusa subterranea</name>
    <dbReference type="NCBI Taxonomy" id="1794912"/>
    <lineage>
        <taxon>Bacteria</taxon>
        <taxon>Bacillati</taxon>
        <taxon>Bacillota</taxon>
        <taxon>Negativicutes</taxon>
        <taxon>Acetonemataceae</taxon>
        <taxon>Anaerosporomusa</taxon>
    </lineage>
</organism>
<evidence type="ECO:0000313" key="5">
    <source>
        <dbReference type="Proteomes" id="UP000076268"/>
    </source>
</evidence>
<dbReference type="InterPro" id="IPR001498">
    <property type="entry name" value="Impact_N"/>
</dbReference>
<dbReference type="PANTHER" id="PTHR16301:SF20">
    <property type="entry name" value="IMPACT FAMILY MEMBER YIGZ"/>
    <property type="match status" value="1"/>
</dbReference>
<dbReference type="Pfam" id="PF09186">
    <property type="entry name" value="DUF1949"/>
    <property type="match status" value="1"/>
</dbReference>
<dbReference type="InterPro" id="IPR035647">
    <property type="entry name" value="EFG_III/V"/>
</dbReference>
<gene>
    <name evidence="4" type="ORF">AXX12_06255</name>
</gene>
<dbReference type="Pfam" id="PF01205">
    <property type="entry name" value="Impact_N"/>
    <property type="match status" value="1"/>
</dbReference>
<reference evidence="4 5" key="1">
    <citation type="submission" date="2016-02" db="EMBL/GenBank/DDBJ databases">
        <title>Anaerosporomusa subterraneum gen. nov., sp. nov., a spore-forming obligate anaerobe isolated from saprolite.</title>
        <authorList>
            <person name="Choi J.K."/>
            <person name="Shah M."/>
            <person name="Yee N."/>
        </authorList>
    </citation>
    <scope>NUCLEOTIDE SEQUENCE [LARGE SCALE GENOMIC DNA]</scope>
    <source>
        <strain evidence="4 5">RU4</strain>
    </source>
</reference>
<dbReference type="OrthoDB" id="9813771at2"/>
<evidence type="ECO:0000313" key="4">
    <source>
        <dbReference type="EMBL" id="KYZ76042.1"/>
    </source>
</evidence>
<accession>A0A154BQ22</accession>
<dbReference type="InterPro" id="IPR036956">
    <property type="entry name" value="Impact_N_sf"/>
</dbReference>
<evidence type="ECO:0008006" key="6">
    <source>
        <dbReference type="Google" id="ProtNLM"/>
    </source>
</evidence>
<name>A0A154BQ22_ANASB</name>
<comment type="caution">
    <text evidence="4">The sequence shown here is derived from an EMBL/GenBank/DDBJ whole genome shotgun (WGS) entry which is preliminary data.</text>
</comment>
<dbReference type="AlphaFoldDB" id="A0A154BQ22"/>
<dbReference type="RefSeq" id="WP_066240799.1">
    <property type="nucleotide sequence ID" value="NZ_LSGP01000017.1"/>
</dbReference>
<keyword evidence="5" id="KW-1185">Reference proteome</keyword>
<dbReference type="InterPro" id="IPR020569">
    <property type="entry name" value="UPF0029_Impact_CS"/>
</dbReference>
<dbReference type="GO" id="GO:0005737">
    <property type="term" value="C:cytoplasm"/>
    <property type="evidence" value="ECO:0007669"/>
    <property type="project" value="TreeGrafter"/>
</dbReference>
<protein>
    <recommendedName>
        <fullName evidence="6">YigZ family protein</fullName>
    </recommendedName>
</protein>
<dbReference type="SUPFAM" id="SSF54211">
    <property type="entry name" value="Ribosomal protein S5 domain 2-like"/>
    <property type="match status" value="1"/>
</dbReference>
<proteinExistence type="inferred from homology"/>
<dbReference type="InterPro" id="IPR015269">
    <property type="entry name" value="UPF0029_Impact_C"/>
</dbReference>
<dbReference type="SUPFAM" id="SSF54980">
    <property type="entry name" value="EF-G C-terminal domain-like"/>
    <property type="match status" value="1"/>
</dbReference>
<dbReference type="EMBL" id="LSGP01000017">
    <property type="protein sequence ID" value="KYZ76042.1"/>
    <property type="molecule type" value="Genomic_DNA"/>
</dbReference>
<comment type="similarity">
    <text evidence="1">Belongs to the IMPACT family.</text>
</comment>
<dbReference type="GO" id="GO:0006446">
    <property type="term" value="P:regulation of translational initiation"/>
    <property type="evidence" value="ECO:0007669"/>
    <property type="project" value="TreeGrafter"/>
</dbReference>
<dbReference type="STRING" id="1794912.AXX12_06255"/>
<dbReference type="Gene3D" id="3.30.230.30">
    <property type="entry name" value="Impact, N-terminal domain"/>
    <property type="match status" value="1"/>
</dbReference>
<feature type="domain" description="UPF0029" evidence="3">
    <location>
        <begin position="140"/>
        <end position="193"/>
    </location>
</feature>
<evidence type="ECO:0000256" key="1">
    <source>
        <dbReference type="ARBA" id="ARBA00007665"/>
    </source>
</evidence>
<dbReference type="InterPro" id="IPR015796">
    <property type="entry name" value="Impact_YigZ-like"/>
</dbReference>
<evidence type="ECO:0000259" key="2">
    <source>
        <dbReference type="Pfam" id="PF01205"/>
    </source>
</evidence>
<dbReference type="Proteomes" id="UP000076268">
    <property type="component" value="Unassembled WGS sequence"/>
</dbReference>
<dbReference type="InterPro" id="IPR020568">
    <property type="entry name" value="Ribosomal_Su5_D2-typ_SF"/>
</dbReference>
<dbReference type="InterPro" id="IPR023582">
    <property type="entry name" value="Impact"/>
</dbReference>
<dbReference type="PROSITE" id="PS00910">
    <property type="entry name" value="UPF0029"/>
    <property type="match status" value="1"/>
</dbReference>
<sequence>MSILFHTVKEQSKIRIEINRSLFIGHVARVESEEAATSFINQVKKAHRDANHNCSAYIIGKHSDIQKADDDGEPSGTAGKPILEVLKKQNLTNTVIVVTRYFGGIKLGAGGLIRAYGKAASEAVCAAGIVEMQPHLRLAVNCDYSLLAILENHLRNHGYTVTDKTFSEQATLYVLRRPDDTSFDQQIADWTSGLATLQEAGEEYVEVAVWLN</sequence>